<dbReference type="CDD" id="cd00051">
    <property type="entry name" value="EFh"/>
    <property type="match status" value="1"/>
</dbReference>
<evidence type="ECO:0000256" key="1">
    <source>
        <dbReference type="ARBA" id="ARBA00022737"/>
    </source>
</evidence>
<dbReference type="OMA" id="FANTCCE"/>
<dbReference type="GO" id="GO:0016460">
    <property type="term" value="C:myosin II complex"/>
    <property type="evidence" value="ECO:0007669"/>
    <property type="project" value="TreeGrafter"/>
</dbReference>
<dbReference type="InParanoid" id="A0A7M7K116"/>
<evidence type="ECO:0000259" key="2">
    <source>
        <dbReference type="PROSITE" id="PS50222"/>
    </source>
</evidence>
<feature type="domain" description="EF-hand" evidence="2">
    <location>
        <begin position="99"/>
        <end position="134"/>
    </location>
</feature>
<organism evidence="3 4">
    <name type="scientific">Varroa destructor</name>
    <name type="common">Honeybee mite</name>
    <dbReference type="NCBI Taxonomy" id="109461"/>
    <lineage>
        <taxon>Eukaryota</taxon>
        <taxon>Metazoa</taxon>
        <taxon>Ecdysozoa</taxon>
        <taxon>Arthropoda</taxon>
        <taxon>Chelicerata</taxon>
        <taxon>Arachnida</taxon>
        <taxon>Acari</taxon>
        <taxon>Parasitiformes</taxon>
        <taxon>Mesostigmata</taxon>
        <taxon>Gamasina</taxon>
        <taxon>Dermanyssoidea</taxon>
        <taxon>Varroidae</taxon>
        <taxon>Varroa</taxon>
    </lineage>
</organism>
<sequence>MGLNSSPGTCPTMSLYTASADKFFKCAAPDIEEAFHLYDTVGDGKISVSQIGDVLRAVGQNPTEVALRKCAADHKADDRISFDEFMPILNAISKHKIDASEGDFVEVLRNFDKEGNGFILAVEMRRILTSIGDRLTEEEAEQILEGLEDSQGNINYEEFVRLVMAG</sequence>
<protein>
    <recommendedName>
        <fullName evidence="2">EF-hand domain-containing protein</fullName>
    </recommendedName>
</protein>
<keyword evidence="4" id="KW-1185">Reference proteome</keyword>
<accession>A0A7M7K116</accession>
<dbReference type="InterPro" id="IPR002048">
    <property type="entry name" value="EF_hand_dom"/>
</dbReference>
<dbReference type="InterPro" id="IPR011992">
    <property type="entry name" value="EF-hand-dom_pair"/>
</dbReference>
<dbReference type="EnsemblMetazoa" id="XM_022803187">
    <property type="protein sequence ID" value="XP_022658922"/>
    <property type="gene ID" value="LOC111249380"/>
</dbReference>
<keyword evidence="1" id="KW-0677">Repeat</keyword>
<evidence type="ECO:0000313" key="3">
    <source>
        <dbReference type="EnsemblMetazoa" id="XP_022658921"/>
    </source>
</evidence>
<dbReference type="SUPFAM" id="SSF47473">
    <property type="entry name" value="EF-hand"/>
    <property type="match status" value="1"/>
</dbReference>
<dbReference type="AlphaFoldDB" id="A0A7M7K116"/>
<dbReference type="RefSeq" id="XP_022658921.1">
    <property type="nucleotide sequence ID" value="XM_022803186.1"/>
</dbReference>
<dbReference type="EnsemblMetazoa" id="XM_022803185">
    <property type="protein sequence ID" value="XP_022658920"/>
    <property type="gene ID" value="LOC111249380"/>
</dbReference>
<dbReference type="SMART" id="SM00054">
    <property type="entry name" value="EFh"/>
    <property type="match status" value="2"/>
</dbReference>
<dbReference type="PANTHER" id="PTHR23048:SF49">
    <property type="entry name" value="FI08416P-RELATED"/>
    <property type="match status" value="1"/>
</dbReference>
<dbReference type="GeneID" id="111249380"/>
<dbReference type="EnsemblMetazoa" id="XM_022803186">
    <property type="protein sequence ID" value="XP_022658921"/>
    <property type="gene ID" value="LOC111249380"/>
</dbReference>
<dbReference type="OrthoDB" id="5959761at2759"/>
<dbReference type="Gene3D" id="1.10.238.10">
    <property type="entry name" value="EF-hand"/>
    <property type="match status" value="2"/>
</dbReference>
<dbReference type="RefSeq" id="XP_022658920.1">
    <property type="nucleotide sequence ID" value="XM_022803185.1"/>
</dbReference>
<evidence type="ECO:0000313" key="4">
    <source>
        <dbReference type="Proteomes" id="UP000594260"/>
    </source>
</evidence>
<dbReference type="Pfam" id="PF13499">
    <property type="entry name" value="EF-hand_7"/>
    <property type="match status" value="1"/>
</dbReference>
<dbReference type="FunFam" id="1.10.238.10:FF:000003">
    <property type="entry name" value="Calmodulin A"/>
    <property type="match status" value="1"/>
</dbReference>
<proteinExistence type="predicted"/>
<dbReference type="GO" id="GO:0005509">
    <property type="term" value="F:calcium ion binding"/>
    <property type="evidence" value="ECO:0007669"/>
    <property type="project" value="InterPro"/>
</dbReference>
<dbReference type="RefSeq" id="XP_022658922.1">
    <property type="nucleotide sequence ID" value="XM_022803187.1"/>
</dbReference>
<dbReference type="Proteomes" id="UP000594260">
    <property type="component" value="Unplaced"/>
</dbReference>
<name>A0A7M7K116_VARDE</name>
<feature type="domain" description="EF-hand" evidence="2">
    <location>
        <begin position="26"/>
        <end position="61"/>
    </location>
</feature>
<dbReference type="PROSITE" id="PS50222">
    <property type="entry name" value="EF_HAND_2"/>
    <property type="match status" value="2"/>
</dbReference>
<dbReference type="InterPro" id="IPR050230">
    <property type="entry name" value="CALM/Myosin/TropC-like"/>
</dbReference>
<reference evidence="3" key="1">
    <citation type="submission" date="2021-01" db="UniProtKB">
        <authorList>
            <consortium name="EnsemblMetazoa"/>
        </authorList>
    </citation>
    <scope>IDENTIFICATION</scope>
</reference>
<dbReference type="PANTHER" id="PTHR23048">
    <property type="entry name" value="MYOSIN LIGHT CHAIN 1, 3"/>
    <property type="match status" value="1"/>
</dbReference>
<dbReference type="KEGG" id="vde:111249380"/>